<sequence length="95" mass="10657">MVEVQCFVQLAFPVVLKNTMMTEDIHYVGFLSKLLETRIMQVLRFKYGQIYSVNVAVFLGGNKPSRTGDVRGDISVNFSCDPDISSKLVCCIAFL</sequence>
<dbReference type="EMBL" id="GBRH01222684">
    <property type="protein sequence ID" value="JAD75211.1"/>
    <property type="molecule type" value="Transcribed_RNA"/>
</dbReference>
<dbReference type="AlphaFoldDB" id="A0A0A9CI16"/>
<name>A0A0A9CI16_ARUDO</name>
<reference evidence="1" key="2">
    <citation type="journal article" date="2015" name="Data Brief">
        <title>Shoot transcriptome of the giant reed, Arundo donax.</title>
        <authorList>
            <person name="Barrero R.A."/>
            <person name="Guerrero F.D."/>
            <person name="Moolhuijzen P."/>
            <person name="Goolsby J.A."/>
            <person name="Tidwell J."/>
            <person name="Bellgard S.E."/>
            <person name="Bellgard M.I."/>
        </authorList>
    </citation>
    <scope>NUCLEOTIDE SEQUENCE</scope>
    <source>
        <tissue evidence="1">Shoot tissue taken approximately 20 cm above the soil surface</tissue>
    </source>
</reference>
<proteinExistence type="predicted"/>
<protein>
    <submittedName>
        <fullName evidence="1">Uncharacterized protein</fullName>
    </submittedName>
</protein>
<reference evidence="1" key="1">
    <citation type="submission" date="2014-09" db="EMBL/GenBank/DDBJ databases">
        <authorList>
            <person name="Magalhaes I.L.F."/>
            <person name="Oliveira U."/>
            <person name="Santos F.R."/>
            <person name="Vidigal T.H.D.A."/>
            <person name="Brescovit A.D."/>
            <person name="Santos A.J."/>
        </authorList>
    </citation>
    <scope>NUCLEOTIDE SEQUENCE</scope>
    <source>
        <tissue evidence="1">Shoot tissue taken approximately 20 cm above the soil surface</tissue>
    </source>
</reference>
<organism evidence="1">
    <name type="scientific">Arundo donax</name>
    <name type="common">Giant reed</name>
    <name type="synonym">Donax arundinaceus</name>
    <dbReference type="NCBI Taxonomy" id="35708"/>
    <lineage>
        <taxon>Eukaryota</taxon>
        <taxon>Viridiplantae</taxon>
        <taxon>Streptophyta</taxon>
        <taxon>Embryophyta</taxon>
        <taxon>Tracheophyta</taxon>
        <taxon>Spermatophyta</taxon>
        <taxon>Magnoliopsida</taxon>
        <taxon>Liliopsida</taxon>
        <taxon>Poales</taxon>
        <taxon>Poaceae</taxon>
        <taxon>PACMAD clade</taxon>
        <taxon>Arundinoideae</taxon>
        <taxon>Arundineae</taxon>
        <taxon>Arundo</taxon>
    </lineage>
</organism>
<evidence type="ECO:0000313" key="1">
    <source>
        <dbReference type="EMBL" id="JAD75211.1"/>
    </source>
</evidence>
<accession>A0A0A9CI16</accession>